<keyword evidence="5" id="KW-1185">Reference proteome</keyword>
<feature type="domain" description="FtsK" evidence="2">
    <location>
        <begin position="127"/>
        <end position="333"/>
    </location>
</feature>
<name>A0AAW5WZK9_9LACO</name>
<dbReference type="Proteomes" id="UP001211420">
    <property type="component" value="Unassembled WGS sequence"/>
</dbReference>
<evidence type="ECO:0000313" key="6">
    <source>
        <dbReference type="Proteomes" id="UP001211566"/>
    </source>
</evidence>
<dbReference type="AlphaFoldDB" id="A0AAW5WZK9"/>
<dbReference type="Gene3D" id="3.40.50.300">
    <property type="entry name" value="P-loop containing nucleotide triphosphate hydrolases"/>
    <property type="match status" value="1"/>
</dbReference>
<organism evidence="4 6">
    <name type="scientific">Lactobacillus mulieris</name>
    <dbReference type="NCBI Taxonomy" id="2508708"/>
    <lineage>
        <taxon>Bacteria</taxon>
        <taxon>Bacillati</taxon>
        <taxon>Bacillota</taxon>
        <taxon>Bacilli</taxon>
        <taxon>Lactobacillales</taxon>
        <taxon>Lactobacillaceae</taxon>
        <taxon>Lactobacillus</taxon>
    </lineage>
</organism>
<sequence length="378" mass="42227">MQGIKTSLCTYISRVVDARLSAKTSDASSVSNSFNFLEEKNGTGLLFILRYPSELALDSKTYYELYQTIAPAISSVRTLIRPLTFQLVTIDEMPLEMSQGFFFPWRIGRAKRIVGFSEEIFSTYNFDKSIPLMDGMEVARRATTYLITGNTGSGKTEAFKYLVRTFSKTKNLSKTKNAQIIIFDAKKGATSRWAKRNNPNIELVLPQDGDRPEDYIPRCNAKLSEIITEMNSRQNMLFEGNTKISTTAEDLDVAPIWVCFEEIEALTLGMSPRSTQVQDLYRLLTQIALLGRESLVGLMITSQIARNDVIPIPIRSQMLVKILLGIIDSNSTTYLFGDLTEDIPLPLGGPGSGIVSINDGEHFGIEPIEMPTILEDLQ</sequence>
<reference evidence="3 5" key="2">
    <citation type="submission" date="2022-01" db="EMBL/GenBank/DDBJ databases">
        <title>VMRC isolate genome collection.</title>
        <authorList>
            <person name="France M."/>
            <person name="Rutt L."/>
            <person name="Humphrys M."/>
            <person name="Ravel J."/>
        </authorList>
    </citation>
    <scope>NUCLEOTIDE SEQUENCE [LARGE SCALE GENOMIC DNA]</scope>
    <source>
        <strain evidence="3 5">C0172B4</strain>
    </source>
</reference>
<dbReference type="Proteomes" id="UP001211566">
    <property type="component" value="Unassembled WGS sequence"/>
</dbReference>
<evidence type="ECO:0000313" key="3">
    <source>
        <dbReference type="EMBL" id="MCZ3622828.1"/>
    </source>
</evidence>
<accession>A0AAW5WZK9</accession>
<dbReference type="InterPro" id="IPR002543">
    <property type="entry name" value="FtsK_dom"/>
</dbReference>
<keyword evidence="1" id="KW-0547">Nucleotide-binding</keyword>
<evidence type="ECO:0000313" key="4">
    <source>
        <dbReference type="EMBL" id="MCZ9678978.1"/>
    </source>
</evidence>
<keyword evidence="1" id="KW-0067">ATP-binding</keyword>
<protein>
    <submittedName>
        <fullName evidence="4">Chromosome partitioning protein ParA</fullName>
    </submittedName>
</protein>
<dbReference type="GO" id="GO:0003677">
    <property type="term" value="F:DNA binding"/>
    <property type="evidence" value="ECO:0007669"/>
    <property type="project" value="InterPro"/>
</dbReference>
<evidence type="ECO:0000256" key="1">
    <source>
        <dbReference type="PROSITE-ProRule" id="PRU00289"/>
    </source>
</evidence>
<comment type="caution">
    <text evidence="4">The sequence shown here is derived from an EMBL/GenBank/DDBJ whole genome shotgun (WGS) entry which is preliminary data.</text>
</comment>
<dbReference type="GO" id="GO:0005524">
    <property type="term" value="F:ATP binding"/>
    <property type="evidence" value="ECO:0007669"/>
    <property type="project" value="UniProtKB-UniRule"/>
</dbReference>
<dbReference type="SUPFAM" id="SSF52540">
    <property type="entry name" value="P-loop containing nucleoside triphosphate hydrolases"/>
    <property type="match status" value="1"/>
</dbReference>
<dbReference type="PROSITE" id="PS50901">
    <property type="entry name" value="FTSK"/>
    <property type="match status" value="1"/>
</dbReference>
<gene>
    <name evidence="3" type="ORF">L2772_08220</name>
    <name evidence="4" type="ORF">L2Z99_07930</name>
</gene>
<proteinExistence type="predicted"/>
<dbReference type="RefSeq" id="WP_269255165.1">
    <property type="nucleotide sequence ID" value="NZ_JAKHEY010000017.1"/>
</dbReference>
<dbReference type="InterPro" id="IPR027417">
    <property type="entry name" value="P-loop_NTPase"/>
</dbReference>
<dbReference type="EMBL" id="JAKHEY010000017">
    <property type="protein sequence ID" value="MCZ9678978.1"/>
    <property type="molecule type" value="Genomic_DNA"/>
</dbReference>
<dbReference type="EMBL" id="JAKHPW010000016">
    <property type="protein sequence ID" value="MCZ3622828.1"/>
    <property type="molecule type" value="Genomic_DNA"/>
</dbReference>
<feature type="binding site" evidence="1">
    <location>
        <begin position="149"/>
        <end position="156"/>
    </location>
    <ligand>
        <name>ATP</name>
        <dbReference type="ChEBI" id="CHEBI:30616"/>
    </ligand>
</feature>
<evidence type="ECO:0000313" key="5">
    <source>
        <dbReference type="Proteomes" id="UP001211420"/>
    </source>
</evidence>
<evidence type="ECO:0000259" key="2">
    <source>
        <dbReference type="PROSITE" id="PS50901"/>
    </source>
</evidence>
<reference evidence="4" key="1">
    <citation type="submission" date="2022-01" db="EMBL/GenBank/DDBJ databases">
        <title>STING isolate genome collection.</title>
        <authorList>
            <person name="France M."/>
            <person name="Rutt L."/>
            <person name="Humphrys M."/>
            <person name="Ravel J."/>
        </authorList>
    </citation>
    <scope>NUCLEOTIDE SEQUENCE</scope>
    <source>
        <strain evidence="4">C0081E5</strain>
    </source>
</reference>